<dbReference type="Pfam" id="PF03963">
    <property type="entry name" value="FlgD"/>
    <property type="match status" value="1"/>
</dbReference>
<feature type="domain" description="FlgD/Vpr Ig-like" evidence="7">
    <location>
        <begin position="111"/>
        <end position="188"/>
    </location>
</feature>
<protein>
    <recommendedName>
        <fullName evidence="2 5">Basal-body rod modification protein FlgD</fullName>
    </recommendedName>
</protein>
<comment type="function">
    <text evidence="4 5">Required for flagellar hook formation. May act as a scaffolding protein.</text>
</comment>
<gene>
    <name evidence="9" type="ORF">FA584_07300</name>
    <name evidence="8" type="ORF">SJPD1_2895</name>
</gene>
<comment type="similarity">
    <text evidence="1 5">Belongs to the FlgD family.</text>
</comment>
<dbReference type="EMBL" id="CP023275">
    <property type="protein sequence ID" value="ATB70972.1"/>
    <property type="molecule type" value="Genomic_DNA"/>
</dbReference>
<feature type="region of interest" description="Disordered" evidence="6">
    <location>
        <begin position="1"/>
        <end position="35"/>
    </location>
</feature>
<keyword evidence="9" id="KW-0966">Cell projection</keyword>
<dbReference type="Pfam" id="PF13860">
    <property type="entry name" value="FlgD_ig"/>
    <property type="match status" value="1"/>
</dbReference>
<evidence type="ECO:0000256" key="2">
    <source>
        <dbReference type="ARBA" id="ARBA00016013"/>
    </source>
</evidence>
<dbReference type="Proteomes" id="UP000217349">
    <property type="component" value="Chromosome"/>
</dbReference>
<evidence type="ECO:0000256" key="4">
    <source>
        <dbReference type="ARBA" id="ARBA00024746"/>
    </source>
</evidence>
<accession>A0A290HHE4</accession>
<reference evidence="10" key="2">
    <citation type="submission" date="2017-09" db="EMBL/GenBank/DDBJ databases">
        <title>The complete genome of Sulfurospirillum sp. JPD-1.</title>
        <authorList>
            <person name="Goris T."/>
        </authorList>
    </citation>
    <scope>NUCLEOTIDE SEQUENCE [LARGE SCALE GENOMIC DNA]</scope>
    <source>
        <strain evidence="10">JPD-1</strain>
    </source>
</reference>
<evidence type="ECO:0000256" key="5">
    <source>
        <dbReference type="RuleBase" id="RU362076"/>
    </source>
</evidence>
<sequence length="234" mass="24573">MAINTNGYSNLIKTGTDTTTSTSSSTTAASTTSSDTLGKDDFLKLLLTELQHQDPTSPMDSDKILTQTSQLATLESSTKTNTALENLTTQLKQSVNSNATALIGKMGSIGSDAISLSSGKSTYEVYFPTQIKTGTMTIADSTGATVKTIDLSTVAAGKSGVLSFNWDGTDNSGTLVKDGAYSVTATYVDSTGAAKTTAFGVYPVESVRYDSGSTYIKLGSQYYAMSDVVEFYDQ</sequence>
<evidence type="ECO:0000256" key="1">
    <source>
        <dbReference type="ARBA" id="ARBA00010577"/>
    </source>
</evidence>
<feature type="compositionally biased region" description="Polar residues" evidence="6">
    <location>
        <begin position="1"/>
        <end position="15"/>
    </location>
</feature>
<evidence type="ECO:0000313" key="9">
    <source>
        <dbReference type="EMBL" id="QIR76022.1"/>
    </source>
</evidence>
<evidence type="ECO:0000259" key="7">
    <source>
        <dbReference type="Pfam" id="PF13860"/>
    </source>
</evidence>
<keyword evidence="3 5" id="KW-1005">Bacterial flagellum biogenesis</keyword>
<accession>A0A6G9VSY4</accession>
<organism evidence="8 10">
    <name type="scientific">Sulfurospirillum diekertiae</name>
    <dbReference type="NCBI Taxonomy" id="1854492"/>
    <lineage>
        <taxon>Bacteria</taxon>
        <taxon>Pseudomonadati</taxon>
        <taxon>Campylobacterota</taxon>
        <taxon>Epsilonproteobacteria</taxon>
        <taxon>Campylobacterales</taxon>
        <taxon>Sulfurospirillaceae</taxon>
        <taxon>Sulfurospirillum</taxon>
    </lineage>
</organism>
<evidence type="ECO:0000256" key="6">
    <source>
        <dbReference type="SAM" id="MobiDB-lite"/>
    </source>
</evidence>
<dbReference type="Gene3D" id="2.30.30.910">
    <property type="match status" value="1"/>
</dbReference>
<dbReference type="Gene3D" id="2.60.40.4070">
    <property type="match status" value="1"/>
</dbReference>
<dbReference type="RefSeq" id="WP_096047749.1">
    <property type="nucleotide sequence ID" value="NZ_CP023275.1"/>
</dbReference>
<dbReference type="Proteomes" id="UP000502831">
    <property type="component" value="Chromosome"/>
</dbReference>
<evidence type="ECO:0000313" key="11">
    <source>
        <dbReference type="Proteomes" id="UP000502831"/>
    </source>
</evidence>
<dbReference type="EMBL" id="CP039734">
    <property type="protein sequence ID" value="QIR76022.1"/>
    <property type="molecule type" value="Genomic_DNA"/>
</dbReference>
<reference evidence="8" key="3">
    <citation type="submission" date="2017-09" db="EMBL/GenBank/DDBJ databases">
        <authorList>
            <person name="Goris T."/>
        </authorList>
    </citation>
    <scope>NUCLEOTIDE SEQUENCE</scope>
    <source>
        <strain evidence="8">JPD-1</strain>
    </source>
</reference>
<dbReference type="GO" id="GO:0044781">
    <property type="term" value="P:bacterial-type flagellum organization"/>
    <property type="evidence" value="ECO:0007669"/>
    <property type="project" value="UniProtKB-UniRule"/>
</dbReference>
<reference evidence="9" key="5">
    <citation type="submission" date="2020-08" db="EMBL/GenBank/DDBJ databases">
        <authorList>
            <person name="Yang Y."/>
            <person name="Huo L."/>
            <person name="Yan J."/>
        </authorList>
    </citation>
    <scope>NUCLEOTIDE SEQUENCE</scope>
    <source>
        <strain evidence="9">ACSDCE</strain>
    </source>
</reference>
<reference evidence="9 11" key="1">
    <citation type="journal article" date="2017" name="Environ. Sci. Technol.">
        <title>Organohalide Respiration with Chlorinated Ethenes under Low pH Conditions.</title>
        <authorList>
            <person name="Yang Y."/>
            <person name="Capiro N.L."/>
            <person name="Marcet T.F."/>
            <person name="Yan J."/>
            <person name="Pennell K.D."/>
            <person name="Loffler F.E."/>
        </authorList>
    </citation>
    <scope>NUCLEOTIDE SEQUENCE [LARGE SCALE GENOMIC DNA]</scope>
    <source>
        <strain evidence="9 11">ACSDCE</strain>
    </source>
</reference>
<dbReference type="InterPro" id="IPR005648">
    <property type="entry name" value="FlgD"/>
</dbReference>
<dbReference type="InterPro" id="IPR025965">
    <property type="entry name" value="FlgD/Vpr_Ig-like"/>
</dbReference>
<evidence type="ECO:0000313" key="8">
    <source>
        <dbReference type="EMBL" id="ATB70972.1"/>
    </source>
</evidence>
<keyword evidence="9" id="KW-0282">Flagellum</keyword>
<proteinExistence type="inferred from homology"/>
<keyword evidence="9" id="KW-0969">Cilium</keyword>
<evidence type="ECO:0000313" key="10">
    <source>
        <dbReference type="Proteomes" id="UP000217349"/>
    </source>
</evidence>
<reference evidence="8" key="4">
    <citation type="journal article" date="2020" name="MicrobiologyOpen">
        <title>Tetrachloroethene respiration in Sulfurospirillum species is regulated by a two-component system as unraveled by comparative genomics, transcriptomics, and regulator binding studies.</title>
        <authorList>
            <person name="Esken J."/>
            <person name="Goris T."/>
            <person name="Gadkari J."/>
            <person name="Bischler T."/>
            <person name="Forstner K.U."/>
            <person name="Sharma C.M."/>
            <person name="Diekert G."/>
            <person name="Schubert T."/>
        </authorList>
    </citation>
    <scope>NUCLEOTIDE SEQUENCE</scope>
    <source>
        <strain evidence="8">JPD-1</strain>
    </source>
</reference>
<evidence type="ECO:0000256" key="3">
    <source>
        <dbReference type="ARBA" id="ARBA00022795"/>
    </source>
</evidence>
<name>A0A290HHE4_9BACT</name>
<dbReference type="AlphaFoldDB" id="A0A290HHE4"/>
<feature type="compositionally biased region" description="Low complexity" evidence="6">
    <location>
        <begin position="16"/>
        <end position="35"/>
    </location>
</feature>
<dbReference type="OrthoDB" id="9785233at2"/>
<dbReference type="KEGG" id="sulj:SJPD1_2895"/>